<dbReference type="FunFam" id="2.130.10.10:FF:000569">
    <property type="entry name" value="Serine/threonine-protein phosphatase 2A 55 kDa regulatory subunit B"/>
    <property type="match status" value="1"/>
</dbReference>
<dbReference type="Proteomes" id="UP000886885">
    <property type="component" value="Chromosome 1D"/>
</dbReference>
<dbReference type="EMBL" id="JAAWWB010000002">
    <property type="protein sequence ID" value="KAG6789025.1"/>
    <property type="molecule type" value="Genomic_DNA"/>
</dbReference>
<evidence type="ECO:0000256" key="6">
    <source>
        <dbReference type="SAM" id="MobiDB-lite"/>
    </source>
</evidence>
<comment type="subunit">
    <text evidence="5">PP2A consists of a common heteromeric enzyme, composed of a catalytic subunit (subunits C), a constant regulatory subunit (subunit A), and a variety of regulatory subunits such as subunits B (the R2/B/PR55/B55, R3/B''/PR72/PR130/PR59 and R5/B'/B56 families). Interacts with SIC/RON3.</text>
</comment>
<evidence type="ECO:0000256" key="5">
    <source>
        <dbReference type="ARBA" id="ARBA00062838"/>
    </source>
</evidence>
<evidence type="ECO:0000256" key="3">
    <source>
        <dbReference type="ARBA" id="ARBA00022737"/>
    </source>
</evidence>
<organism evidence="7 8">
    <name type="scientific">Populus tomentosa</name>
    <name type="common">Chinese white poplar</name>
    <dbReference type="NCBI Taxonomy" id="118781"/>
    <lineage>
        <taxon>Eukaryota</taxon>
        <taxon>Viridiplantae</taxon>
        <taxon>Streptophyta</taxon>
        <taxon>Embryophyta</taxon>
        <taxon>Tracheophyta</taxon>
        <taxon>Spermatophyta</taxon>
        <taxon>Magnoliopsida</taxon>
        <taxon>eudicotyledons</taxon>
        <taxon>Gunneridae</taxon>
        <taxon>Pentapetalae</taxon>
        <taxon>rosids</taxon>
        <taxon>fabids</taxon>
        <taxon>Malpighiales</taxon>
        <taxon>Salicaceae</taxon>
        <taxon>Saliceae</taxon>
        <taxon>Populus</taxon>
    </lineage>
</organism>
<dbReference type="InterPro" id="IPR000009">
    <property type="entry name" value="PP2A_PR55"/>
</dbReference>
<evidence type="ECO:0000313" key="8">
    <source>
        <dbReference type="Proteomes" id="UP000886885"/>
    </source>
</evidence>
<evidence type="ECO:0000256" key="1">
    <source>
        <dbReference type="ARBA" id="ARBA00008259"/>
    </source>
</evidence>
<dbReference type="SMART" id="SM00320">
    <property type="entry name" value="WD40"/>
    <property type="match status" value="4"/>
</dbReference>
<comment type="caution">
    <text evidence="7">The sequence shown here is derived from an EMBL/GenBank/DDBJ whole genome shotgun (WGS) entry which is preliminary data.</text>
</comment>
<evidence type="ECO:0000313" key="7">
    <source>
        <dbReference type="EMBL" id="KAG6789025.1"/>
    </source>
</evidence>
<comment type="similarity">
    <text evidence="1">Belongs to the phosphatase 2A regulatory subunit B family.</text>
</comment>
<dbReference type="GO" id="GO:0019888">
    <property type="term" value="F:protein phosphatase regulator activity"/>
    <property type="evidence" value="ECO:0007669"/>
    <property type="project" value="InterPro"/>
</dbReference>
<dbReference type="GO" id="GO:0000159">
    <property type="term" value="C:protein phosphatase type 2A complex"/>
    <property type="evidence" value="ECO:0007669"/>
    <property type="project" value="InterPro"/>
</dbReference>
<accession>A0A8X8AW77</accession>
<evidence type="ECO:0000256" key="2">
    <source>
        <dbReference type="ARBA" id="ARBA00022574"/>
    </source>
</evidence>
<keyword evidence="8" id="KW-1185">Reference proteome</keyword>
<protein>
    <recommendedName>
        <fullName evidence="9">Serine/threonine-protein phosphatase 2A 55 kDa regulatory subunit B</fullName>
    </recommendedName>
</protein>
<keyword evidence="3" id="KW-0677">Repeat</keyword>
<dbReference type="PROSITE" id="PS01025">
    <property type="entry name" value="PR55_2"/>
    <property type="match status" value="1"/>
</dbReference>
<evidence type="ECO:0008006" key="9">
    <source>
        <dbReference type="Google" id="ProtNLM"/>
    </source>
</evidence>
<dbReference type="InterPro" id="IPR018067">
    <property type="entry name" value="PP2A_PR55_CS"/>
</dbReference>
<dbReference type="Pfam" id="PF00400">
    <property type="entry name" value="WD40"/>
    <property type="match status" value="1"/>
</dbReference>
<name>A0A8X8AW77_POPTO</name>
<dbReference type="FunFam" id="2.130.10.10:FF:000609">
    <property type="entry name" value="Serine/threonine-protein phosphatase 2A 55 kDa regulatory subunit B"/>
    <property type="match status" value="1"/>
</dbReference>
<dbReference type="OrthoDB" id="6274823at2759"/>
<comment type="function">
    <text evidence="4">The B regulatory subunit may modulate substrate selectivity and catalytic activity, and may also direct the localization of the catalytic enzyme to a particular subcellular compartment.</text>
</comment>
<keyword evidence="2" id="KW-0853">WD repeat</keyword>
<dbReference type="AlphaFoldDB" id="A0A8X8AW77"/>
<dbReference type="PANTHER" id="PTHR11871">
    <property type="entry name" value="PROTEIN PHOSPHATASE PP2A REGULATORY SUBUNIT B"/>
    <property type="match status" value="1"/>
</dbReference>
<dbReference type="PROSITE" id="PS01024">
    <property type="entry name" value="PR55_1"/>
    <property type="match status" value="1"/>
</dbReference>
<evidence type="ECO:0000256" key="4">
    <source>
        <dbReference type="ARBA" id="ARBA00034298"/>
    </source>
</evidence>
<sequence>MSRMGFGGVNLVNLISDRLNKMNGGDEVAEAPASPPQPLEWKFSQVFGERTAGEEVQEGLDVEDRIVYPYLNKEQRVLFSAQGVWTYADNLLQKGNRMAVCLIVKYNCMWWSLEFGNLLPEQMNFSKRFCNIGRKVDIISAIEFDRSGDHLATGDRGGRVVLFERTDTKDHGGSRRDLERMGYPISRHPEFRYKTEFQSHEPEFDYLKSLEIEEKINKIRWCQTANGALFLLSTNDKTIKYWKVQEKKVKKISEMNVDPSKAVGNGGVASSSNSSIGKQYLANGGDKSHNLPSNDLSISPGGFPSLRLPVAGLGGMWVTSNETSLMARCRRVYAHAHDYHINSISNNSDGETFISADDLRINLWNLEISNQSFNIVDVKPANMEDLTEVITSAEFHPSHCNMLAYSSSKGSIRLIDMRQSALCDSHAKLFEEPEAPGSRSFFTEIIASISDIKFARDGRHILSRDYMTLKLDKGGYVCNKVLRHLTLMYAMVAKIVDSGKMGTTLWDINMDSGPVATFQVHEYLRPKLCDLYENDSIFDKFECCSSGDGLRVATGSYSNLFRVFGCAPGSTEASTLEASKNPMRRQVQTPSRPSRSLSSITRVVRRGAEGPGVDANGNSFDFTTKLLHLAWHPTENSIACAAANSLYMYYA</sequence>
<dbReference type="InterPro" id="IPR001680">
    <property type="entry name" value="WD40_rpt"/>
</dbReference>
<reference evidence="7" key="1">
    <citation type="journal article" date="2020" name="bioRxiv">
        <title>Hybrid origin of Populus tomentosa Carr. identified through genome sequencing and phylogenomic analysis.</title>
        <authorList>
            <person name="An X."/>
            <person name="Gao K."/>
            <person name="Chen Z."/>
            <person name="Li J."/>
            <person name="Yang X."/>
            <person name="Yang X."/>
            <person name="Zhou J."/>
            <person name="Guo T."/>
            <person name="Zhao T."/>
            <person name="Huang S."/>
            <person name="Miao D."/>
            <person name="Khan W.U."/>
            <person name="Rao P."/>
            <person name="Ye M."/>
            <person name="Lei B."/>
            <person name="Liao W."/>
            <person name="Wang J."/>
            <person name="Ji L."/>
            <person name="Li Y."/>
            <person name="Guo B."/>
            <person name="Mustafa N.S."/>
            <person name="Li S."/>
            <person name="Yun Q."/>
            <person name="Keller S.R."/>
            <person name="Mao J."/>
            <person name="Zhang R."/>
            <person name="Strauss S.H."/>
        </authorList>
    </citation>
    <scope>NUCLEOTIDE SEQUENCE</scope>
    <source>
        <strain evidence="7">GM15</strain>
        <tissue evidence="7">Leaf</tissue>
    </source>
</reference>
<feature type="region of interest" description="Disordered" evidence="6">
    <location>
        <begin position="575"/>
        <end position="598"/>
    </location>
</feature>
<gene>
    <name evidence="7" type="ORF">POTOM_005108</name>
</gene>
<proteinExistence type="inferred from homology"/>
<feature type="compositionally biased region" description="Polar residues" evidence="6">
    <location>
        <begin position="586"/>
        <end position="598"/>
    </location>
</feature>